<dbReference type="Proteomes" id="UP000198851">
    <property type="component" value="Unassembled WGS sequence"/>
</dbReference>
<evidence type="ECO:0000313" key="1">
    <source>
        <dbReference type="EMBL" id="SFL31065.1"/>
    </source>
</evidence>
<dbReference type="AlphaFoldDB" id="A0A1I4GM58"/>
<sequence length="89" mass="9726">MYLRKLSPNTIHQDDEDLQRKGLGLLEMTRRDASFDTALIRTVFPPSLPPSSLPFGSAHKSLSPTHILRPKKKAAADATAFGNVVVGLD</sequence>
<proteinExistence type="predicted"/>
<reference evidence="2" key="1">
    <citation type="submission" date="2016-10" db="EMBL/GenBank/DDBJ databases">
        <authorList>
            <person name="Varghese N."/>
            <person name="Submissions S."/>
        </authorList>
    </citation>
    <scope>NUCLEOTIDE SEQUENCE [LARGE SCALE GENOMIC DNA]</scope>
    <source>
        <strain evidence="2">DSM 28453</strain>
    </source>
</reference>
<evidence type="ECO:0000313" key="2">
    <source>
        <dbReference type="Proteomes" id="UP000198851"/>
    </source>
</evidence>
<keyword evidence="2" id="KW-1185">Reference proteome</keyword>
<gene>
    <name evidence="1" type="ORF">SAMN04488036_10963</name>
</gene>
<accession>A0A1I4GM58</accession>
<dbReference type="STRING" id="1280847.SAMN04488036_10963"/>
<dbReference type="EMBL" id="FOSZ01000009">
    <property type="protein sequence ID" value="SFL31065.1"/>
    <property type="molecule type" value="Genomic_DNA"/>
</dbReference>
<name>A0A1I4GM58_9RHOB</name>
<organism evidence="1 2">
    <name type="scientific">Shimia haliotis</name>
    <dbReference type="NCBI Taxonomy" id="1280847"/>
    <lineage>
        <taxon>Bacteria</taxon>
        <taxon>Pseudomonadati</taxon>
        <taxon>Pseudomonadota</taxon>
        <taxon>Alphaproteobacteria</taxon>
        <taxon>Rhodobacterales</taxon>
        <taxon>Roseobacteraceae</taxon>
    </lineage>
</organism>
<protein>
    <submittedName>
        <fullName evidence="1">Uncharacterized protein</fullName>
    </submittedName>
</protein>